<proteinExistence type="predicted"/>
<reference evidence="1" key="2">
    <citation type="submission" date="2025-09" db="UniProtKB">
        <authorList>
            <consortium name="Ensembl"/>
        </authorList>
    </citation>
    <scope>IDENTIFICATION</scope>
</reference>
<organism evidence="1 2">
    <name type="scientific">Cercocebus atys</name>
    <name type="common">Sooty mangabey</name>
    <name type="synonym">Cercocebus torquatus atys</name>
    <dbReference type="NCBI Taxonomy" id="9531"/>
    <lineage>
        <taxon>Eukaryota</taxon>
        <taxon>Metazoa</taxon>
        <taxon>Chordata</taxon>
        <taxon>Craniata</taxon>
        <taxon>Vertebrata</taxon>
        <taxon>Euteleostomi</taxon>
        <taxon>Mammalia</taxon>
        <taxon>Eutheria</taxon>
        <taxon>Euarchontoglires</taxon>
        <taxon>Primates</taxon>
        <taxon>Haplorrhini</taxon>
        <taxon>Catarrhini</taxon>
        <taxon>Cercopithecidae</taxon>
        <taxon>Cercopithecinae</taxon>
        <taxon>Cercocebus</taxon>
    </lineage>
</organism>
<dbReference type="AlphaFoldDB" id="A0A2K5NUF2"/>
<dbReference type="OMA" id="CSFREDY"/>
<dbReference type="Proteomes" id="UP000233060">
    <property type="component" value="Unassembled WGS sequence"/>
</dbReference>
<dbReference type="GeneTree" id="ENSGT00910000147156"/>
<evidence type="ECO:0000313" key="2">
    <source>
        <dbReference type="Proteomes" id="UP000233060"/>
    </source>
</evidence>
<reference evidence="1" key="1">
    <citation type="submission" date="2025-08" db="UniProtKB">
        <authorList>
            <consortium name="Ensembl"/>
        </authorList>
    </citation>
    <scope>IDENTIFICATION</scope>
</reference>
<name>A0A2K5NUF2_CERAT</name>
<evidence type="ECO:0000313" key="1">
    <source>
        <dbReference type="Ensembl" id="ENSCATP00000041042.1"/>
    </source>
</evidence>
<sequence length="64" mass="7242">MGGTQGAQVLAFFREDYKGLRRGDCKELAKTQREPAIKAPNFKGNRQASFLTWFLLQAQLPTKI</sequence>
<accession>A0A2K5NUF2</accession>
<dbReference type="Bgee" id="ENSCATG00000043119">
    <property type="expression patterns" value="Expressed in heart and 8 other cell types or tissues"/>
</dbReference>
<protein>
    <submittedName>
        <fullName evidence="1">Uncharacterized protein</fullName>
    </submittedName>
</protein>
<dbReference type="Ensembl" id="ENSCATT00000065407.1">
    <property type="protein sequence ID" value="ENSCATP00000041042.1"/>
    <property type="gene ID" value="ENSCATG00000043119.1"/>
</dbReference>
<keyword evidence="2" id="KW-1185">Reference proteome</keyword>